<evidence type="ECO:0000256" key="1">
    <source>
        <dbReference type="SAM" id="Phobius"/>
    </source>
</evidence>
<proteinExistence type="predicted"/>
<evidence type="ECO:0000313" key="4">
    <source>
        <dbReference type="Proteomes" id="UP000029554"/>
    </source>
</evidence>
<keyword evidence="1" id="KW-1133">Transmembrane helix</keyword>
<dbReference type="EMBL" id="JRHH01000002">
    <property type="protein sequence ID" value="KGD69185.1"/>
    <property type="molecule type" value="Genomic_DNA"/>
</dbReference>
<gene>
    <name evidence="3" type="ORF">LG45_06015</name>
</gene>
<keyword evidence="1" id="KW-0472">Membrane</keyword>
<feature type="transmembrane region" description="Helical" evidence="1">
    <location>
        <begin position="21"/>
        <end position="40"/>
    </location>
</feature>
<keyword evidence="4" id="KW-1185">Reference proteome</keyword>
<sequence>MFVFLWTISFNSSPYKTKIGLLILLIAIAYGILMEVFQGLLTIDRTPDSNDVIANSSGAIVGWFVAKKYLQNKNQYKISH</sequence>
<name>A0A095V2Y4_9FLAO</name>
<evidence type="ECO:0000313" key="3">
    <source>
        <dbReference type="EMBL" id="KGD69185.1"/>
    </source>
</evidence>
<accession>A0A095V2Y4</accession>
<dbReference type="NCBIfam" id="NF037970">
    <property type="entry name" value="vanZ_1"/>
    <property type="match status" value="1"/>
</dbReference>
<dbReference type="InterPro" id="IPR006976">
    <property type="entry name" value="VanZ-like"/>
</dbReference>
<comment type="caution">
    <text evidence="3">The sequence shown here is derived from an EMBL/GenBank/DDBJ whole genome shotgun (WGS) entry which is preliminary data.</text>
</comment>
<dbReference type="STRING" id="1453498.LG45_06015"/>
<dbReference type="AlphaFoldDB" id="A0A095V2Y4"/>
<reference evidence="3 4" key="1">
    <citation type="submission" date="2014-09" db="EMBL/GenBank/DDBJ databases">
        <title>Whole Genome Shotgun of Flavobacterium aquatile LMG 4008.</title>
        <authorList>
            <person name="Gale A.N."/>
            <person name="Pipes S.E."/>
            <person name="Newman J.D."/>
        </authorList>
    </citation>
    <scope>NUCLEOTIDE SEQUENCE [LARGE SCALE GENOMIC DNA]</scope>
    <source>
        <strain evidence="3 4">LMG 4008</strain>
    </source>
</reference>
<protein>
    <recommendedName>
        <fullName evidence="2">VanZ-like domain-containing protein</fullName>
    </recommendedName>
</protein>
<organism evidence="3 4">
    <name type="scientific">Flavobacterium aquatile LMG 4008 = ATCC 11947</name>
    <dbReference type="NCBI Taxonomy" id="1453498"/>
    <lineage>
        <taxon>Bacteria</taxon>
        <taxon>Pseudomonadati</taxon>
        <taxon>Bacteroidota</taxon>
        <taxon>Flavobacteriia</taxon>
        <taxon>Flavobacteriales</taxon>
        <taxon>Flavobacteriaceae</taxon>
        <taxon>Flavobacterium</taxon>
    </lineage>
</organism>
<evidence type="ECO:0000259" key="2">
    <source>
        <dbReference type="Pfam" id="PF04892"/>
    </source>
</evidence>
<feature type="domain" description="VanZ-like" evidence="2">
    <location>
        <begin position="2"/>
        <end position="67"/>
    </location>
</feature>
<keyword evidence="1" id="KW-0812">Transmembrane</keyword>
<dbReference type="Proteomes" id="UP000029554">
    <property type="component" value="Unassembled WGS sequence"/>
</dbReference>
<dbReference type="Pfam" id="PF04892">
    <property type="entry name" value="VanZ"/>
    <property type="match status" value="1"/>
</dbReference>